<dbReference type="Gene3D" id="1.10.287.380">
    <property type="entry name" value="Valyl-tRNA synthetase, C-terminal domain"/>
    <property type="match status" value="1"/>
</dbReference>
<feature type="domain" description="ABC transporter" evidence="5">
    <location>
        <begin position="43"/>
        <end position="261"/>
    </location>
</feature>
<dbReference type="InterPro" id="IPR050611">
    <property type="entry name" value="ABCF"/>
</dbReference>
<proteinExistence type="predicted"/>
<dbReference type="SMART" id="SM00382">
    <property type="entry name" value="AAA"/>
    <property type="match status" value="2"/>
</dbReference>
<dbReference type="InterPro" id="IPR017871">
    <property type="entry name" value="ABC_transporter-like_CS"/>
</dbReference>
<dbReference type="Proteomes" id="UP000011996">
    <property type="component" value="Unassembled WGS sequence"/>
</dbReference>
<dbReference type="CDD" id="cd03221">
    <property type="entry name" value="ABCF_EF-3"/>
    <property type="match status" value="2"/>
</dbReference>
<dbReference type="InterPro" id="IPR003439">
    <property type="entry name" value="ABC_transporter-like_ATP-bd"/>
</dbReference>
<reference evidence="6 7" key="1">
    <citation type="journal article" date="2013" name="Mar. Genomics">
        <title>Expression of sulfatases in Rhodopirellula baltica and the diversity of sulfatases in the genus Rhodopirellula.</title>
        <authorList>
            <person name="Wegner C.E."/>
            <person name="Richter-Heitmann T."/>
            <person name="Klindworth A."/>
            <person name="Klockow C."/>
            <person name="Richter M."/>
            <person name="Achstetter T."/>
            <person name="Glockner F.O."/>
            <person name="Harder J."/>
        </authorList>
    </citation>
    <scope>NUCLEOTIDE SEQUENCE [LARGE SCALE GENOMIC DNA]</scope>
    <source>
        <strain evidence="6 7">SH398</strain>
    </source>
</reference>
<dbReference type="GO" id="GO:0016887">
    <property type="term" value="F:ATP hydrolysis activity"/>
    <property type="evidence" value="ECO:0007669"/>
    <property type="project" value="InterPro"/>
</dbReference>
<evidence type="ECO:0000259" key="5">
    <source>
        <dbReference type="PROSITE" id="PS50893"/>
    </source>
</evidence>
<keyword evidence="1" id="KW-0677">Repeat</keyword>
<feature type="compositionally biased region" description="Basic and acidic residues" evidence="4">
    <location>
        <begin position="559"/>
        <end position="627"/>
    </location>
</feature>
<sequence length="635" mass="71720">MNFSAVIGTFDETMRFWERFSRPLVFVCTTFSFRNLLRMAVLIQLRDAEKRFGDQVLLNGANVSLVDDVKVGFVGRNGAGKSTLLRILLGEEEVEKGEVIHHPNLRIGYLRQHDPFHEGESALDFLMRDSGEPDWRCGQVAGQFELKGDYLEGPVKALSGGWQTRVKLAALLLHDPNLLMLDEPTNFLDLRTQILLEHFLRDFGKAALIVSHDRAFLKATCSQTLELSRGQLTMFPGKIQEFLEYREERREHEKRVNATVVAKQKQLQRFIDKNRANASTASQARSKAKQLERLQTTEIVGDEPTVNIRAPRVQPRQGTAVRCEGLAIGYPGHVVAEDISLEIEHGQRAAIVGDNGQGKTTMLRTLVHSLEPIEGSMKWGHGIEIGTYAQHVYTTLDERQTILEHLEYASDPETTRQDVLAMAGALLFRDEHIQKKIKVLSGGERARVCMASLLLGTANVLVLDEPGNHLDVETVEALADALKLYKGTVIFTSHDRHFMAEVATNVIEVRDRRVRNYFGSYETYCEAVEKEIDEGERVRNANAKASGTAPKTGAAKGSGDSRQDQKDQRKREKEVKNLERKIAKLDDEKKDLNKKLLTETDPDEAVRLHDQMKEIESELGEAEERWMELSADQWE</sequence>
<keyword evidence="3" id="KW-0067">ATP-binding</keyword>
<dbReference type="InterPro" id="IPR003593">
    <property type="entry name" value="AAA+_ATPase"/>
</dbReference>
<evidence type="ECO:0000256" key="3">
    <source>
        <dbReference type="ARBA" id="ARBA00022840"/>
    </source>
</evidence>
<dbReference type="Pfam" id="PF00005">
    <property type="entry name" value="ABC_tran"/>
    <property type="match status" value="2"/>
</dbReference>
<dbReference type="PANTHER" id="PTHR19211:SF14">
    <property type="entry name" value="ATP-BINDING CASSETTE SUB-FAMILY F MEMBER 1"/>
    <property type="match status" value="1"/>
</dbReference>
<dbReference type="PROSITE" id="PS50893">
    <property type="entry name" value="ABC_TRANSPORTER_2"/>
    <property type="match status" value="2"/>
</dbReference>
<organism evidence="6 7">
    <name type="scientific">Rhodopirellula europaea SH398</name>
    <dbReference type="NCBI Taxonomy" id="1263868"/>
    <lineage>
        <taxon>Bacteria</taxon>
        <taxon>Pseudomonadati</taxon>
        <taxon>Planctomycetota</taxon>
        <taxon>Planctomycetia</taxon>
        <taxon>Pirellulales</taxon>
        <taxon>Pirellulaceae</taxon>
        <taxon>Rhodopirellula</taxon>
    </lineage>
</organism>
<evidence type="ECO:0000256" key="4">
    <source>
        <dbReference type="SAM" id="MobiDB-lite"/>
    </source>
</evidence>
<dbReference type="InterPro" id="IPR037118">
    <property type="entry name" value="Val-tRNA_synth_C_sf"/>
</dbReference>
<dbReference type="PATRIC" id="fig|1263868.3.peg.5655"/>
<comment type="caution">
    <text evidence="6">The sequence shown here is derived from an EMBL/GenBank/DDBJ whole genome shotgun (WGS) entry which is preliminary data.</text>
</comment>
<dbReference type="EMBL" id="ANOF01000164">
    <property type="protein sequence ID" value="EMI24206.1"/>
    <property type="molecule type" value="Genomic_DNA"/>
</dbReference>
<dbReference type="PROSITE" id="PS00211">
    <property type="entry name" value="ABC_TRANSPORTER_1"/>
    <property type="match status" value="2"/>
</dbReference>
<dbReference type="PANTHER" id="PTHR19211">
    <property type="entry name" value="ATP-BINDING TRANSPORT PROTEIN-RELATED"/>
    <property type="match status" value="1"/>
</dbReference>
<accession>M5RYB0</accession>
<feature type="domain" description="ABC transporter" evidence="5">
    <location>
        <begin position="321"/>
        <end position="536"/>
    </location>
</feature>
<dbReference type="Pfam" id="PF16326">
    <property type="entry name" value="ABC_tran_CTD"/>
    <property type="match status" value="1"/>
</dbReference>
<dbReference type="InterPro" id="IPR027417">
    <property type="entry name" value="P-loop_NTPase"/>
</dbReference>
<evidence type="ECO:0000313" key="6">
    <source>
        <dbReference type="EMBL" id="EMI24206.1"/>
    </source>
</evidence>
<dbReference type="FunFam" id="3.40.50.300:FF:003613">
    <property type="entry name" value="Hypothetical ABC transporter ATP-binding protein ybiT"/>
    <property type="match status" value="1"/>
</dbReference>
<dbReference type="Pfam" id="PF12848">
    <property type="entry name" value="ABC_tran_Xtn"/>
    <property type="match status" value="1"/>
</dbReference>
<feature type="region of interest" description="Disordered" evidence="4">
    <location>
        <begin position="539"/>
        <end position="635"/>
    </location>
</feature>
<keyword evidence="2" id="KW-0547">Nucleotide-binding</keyword>
<dbReference type="AlphaFoldDB" id="M5RYB0"/>
<dbReference type="STRING" id="1263868.RESH_05201"/>
<gene>
    <name evidence="6" type="ORF">RESH_05201</name>
</gene>
<evidence type="ECO:0000256" key="2">
    <source>
        <dbReference type="ARBA" id="ARBA00022741"/>
    </source>
</evidence>
<protein>
    <submittedName>
        <fullName evidence="6">ABC transporter-like domain protein</fullName>
    </submittedName>
</protein>
<dbReference type="Gene3D" id="3.40.50.300">
    <property type="entry name" value="P-loop containing nucleotide triphosphate hydrolases"/>
    <property type="match status" value="2"/>
</dbReference>
<dbReference type="SUPFAM" id="SSF52540">
    <property type="entry name" value="P-loop containing nucleoside triphosphate hydrolases"/>
    <property type="match status" value="2"/>
</dbReference>
<name>M5RYB0_9BACT</name>
<dbReference type="InterPro" id="IPR032781">
    <property type="entry name" value="ABC_tran_Xtn"/>
</dbReference>
<evidence type="ECO:0000256" key="1">
    <source>
        <dbReference type="ARBA" id="ARBA00022737"/>
    </source>
</evidence>
<dbReference type="InterPro" id="IPR032524">
    <property type="entry name" value="ABC_tran_C"/>
</dbReference>
<dbReference type="FunFam" id="3.40.50.300:FF:003967">
    <property type="entry name" value="Hypothetical ABC transporter ATP-binding protein ybiT"/>
    <property type="match status" value="1"/>
</dbReference>
<evidence type="ECO:0000313" key="7">
    <source>
        <dbReference type="Proteomes" id="UP000011996"/>
    </source>
</evidence>
<dbReference type="GO" id="GO:0005524">
    <property type="term" value="F:ATP binding"/>
    <property type="evidence" value="ECO:0007669"/>
    <property type="project" value="UniProtKB-KW"/>
</dbReference>
<dbReference type="GO" id="GO:0003677">
    <property type="term" value="F:DNA binding"/>
    <property type="evidence" value="ECO:0007669"/>
    <property type="project" value="InterPro"/>
</dbReference>